<name>A0ABP8X320_9MICO</name>
<keyword evidence="2" id="KW-0472">Membrane</keyword>
<keyword evidence="2" id="KW-0812">Transmembrane</keyword>
<evidence type="ECO:0000313" key="3">
    <source>
        <dbReference type="EMBL" id="GAA4698896.1"/>
    </source>
</evidence>
<sequence length="371" mass="38641">MSTSTRWTVQEPGGSELEALQTTGGLLDPSEAEAEGAFRSAQARLTAELGSSVAVTDGQYRHSAGTGRLRAVRAPGDRREPAYGRPGSRRRTGGSRRPAVRAAVGLGLAASVAGGLLFAPTATLTMPWDDDGGTVPPGSASASEILQAAATRTVAAADDSWDEIRGDQFVYYRTTGTNRYEVVGEGTTKISEDYAGWFSVDGTQDGRATATYSVGDPLDTTLFTCADGGRERALTDGGDCSSEPELDLDAPTDADAMYDYLLRDGDGDGSARSMFISAGNVLRSLTPEAQAAVFGALSRVDGLIVTPGVKDAAGRPGIAVGVDMEGDYRQDLIFDPETKDLLGGASAYADGMADGYAIVERTIVDEVGQKP</sequence>
<keyword evidence="2" id="KW-1133">Transmembrane helix</keyword>
<keyword evidence="4" id="KW-1185">Reference proteome</keyword>
<dbReference type="InterPro" id="IPR047789">
    <property type="entry name" value="CU044_5270-like"/>
</dbReference>
<accession>A0ABP8X320</accession>
<feature type="region of interest" description="Disordered" evidence="1">
    <location>
        <begin position="73"/>
        <end position="97"/>
    </location>
</feature>
<feature type="transmembrane region" description="Helical" evidence="2">
    <location>
        <begin position="99"/>
        <end position="119"/>
    </location>
</feature>
<dbReference type="NCBIfam" id="NF038083">
    <property type="entry name" value="CU044_5270_fam"/>
    <property type="match status" value="1"/>
</dbReference>
<proteinExistence type="predicted"/>
<comment type="caution">
    <text evidence="3">The sequence shown here is derived from an EMBL/GenBank/DDBJ whole genome shotgun (WGS) entry which is preliminary data.</text>
</comment>
<evidence type="ECO:0000313" key="4">
    <source>
        <dbReference type="Proteomes" id="UP001500843"/>
    </source>
</evidence>
<evidence type="ECO:0000256" key="1">
    <source>
        <dbReference type="SAM" id="MobiDB-lite"/>
    </source>
</evidence>
<protein>
    <recommendedName>
        <fullName evidence="5">CU044_5270 family protein</fullName>
    </recommendedName>
</protein>
<reference evidence="4" key="1">
    <citation type="journal article" date="2019" name="Int. J. Syst. Evol. Microbiol.">
        <title>The Global Catalogue of Microorganisms (GCM) 10K type strain sequencing project: providing services to taxonomists for standard genome sequencing and annotation.</title>
        <authorList>
            <consortium name="The Broad Institute Genomics Platform"/>
            <consortium name="The Broad Institute Genome Sequencing Center for Infectious Disease"/>
            <person name="Wu L."/>
            <person name="Ma J."/>
        </authorList>
    </citation>
    <scope>NUCLEOTIDE SEQUENCE [LARGE SCALE GENOMIC DNA]</scope>
    <source>
        <strain evidence="4">JCM 17975</strain>
    </source>
</reference>
<dbReference type="EMBL" id="BAABHM010000010">
    <property type="protein sequence ID" value="GAA4698896.1"/>
    <property type="molecule type" value="Genomic_DNA"/>
</dbReference>
<evidence type="ECO:0000256" key="2">
    <source>
        <dbReference type="SAM" id="Phobius"/>
    </source>
</evidence>
<dbReference type="Proteomes" id="UP001500843">
    <property type="component" value="Unassembled WGS sequence"/>
</dbReference>
<gene>
    <name evidence="3" type="ORF">GCM10023198_19210</name>
</gene>
<evidence type="ECO:0008006" key="5">
    <source>
        <dbReference type="Google" id="ProtNLM"/>
    </source>
</evidence>
<organism evidence="3 4">
    <name type="scientific">Promicromonospora umidemergens</name>
    <dbReference type="NCBI Taxonomy" id="629679"/>
    <lineage>
        <taxon>Bacteria</taxon>
        <taxon>Bacillati</taxon>
        <taxon>Actinomycetota</taxon>
        <taxon>Actinomycetes</taxon>
        <taxon>Micrococcales</taxon>
        <taxon>Promicromonosporaceae</taxon>
        <taxon>Promicromonospora</taxon>
    </lineage>
</organism>
<dbReference type="RefSeq" id="WP_253873644.1">
    <property type="nucleotide sequence ID" value="NZ_BAABHM010000010.1"/>
</dbReference>